<evidence type="ECO:0000313" key="3">
    <source>
        <dbReference type="EMBL" id="EJK47393.1"/>
    </source>
</evidence>
<feature type="domain" description="BTB" evidence="2">
    <location>
        <begin position="159"/>
        <end position="221"/>
    </location>
</feature>
<dbReference type="CDD" id="cd18186">
    <property type="entry name" value="BTB_POZ_ZBTB_KLHL-like"/>
    <property type="match status" value="1"/>
</dbReference>
<protein>
    <recommendedName>
        <fullName evidence="2">BTB domain-containing protein</fullName>
    </recommendedName>
</protein>
<sequence length="529" mass="59624">PTRKWVAAIDGVAGPAQVARRPMADRAGEECRRIRMGIHYGRRRCKQPDNPHRFAGSGAAWMEAAVVREELDSQHPTTLSTSEDHNQAATRRLRRPRERSTVAIVDEGARGVFVGLPNGRYLYVEVGCCSLSGFQMASTTATVGRACDNSGKRLKSAEPDVTVVVGKGDDAKEFHCHKIALAVASGFFDAMFSSNFVENTENRVAFPMKEPEEWQLFYTFIEHQGRVTGSNARTLVPWFHEFGMPRYLVDCDMILRDEVKQLSASVPTEMRSPPSYNSSFWRRSDRTSCHERRERFDKLIELLQFACTYGLPKTIHEAGLAINFLSGMTYHTVDLFTLAHVKVLTRLCLPLIAISEEDDSNYLMATGESPVFWEYLSSTGFDDNASEAGASLVEDFSVDELNDSKMLPLLVIRHLQHIADTEKSQDEKAITKEVVEELLDTAPHSLRMKMTGTLSRDSESVAMKSERCLKKIIRTHYKENRRVFRRLGVHVPSSAEVSDESSFHVHRPQYPQRYSLSTDDDQSGSDDDN</sequence>
<evidence type="ECO:0000259" key="2">
    <source>
        <dbReference type="PROSITE" id="PS50097"/>
    </source>
</evidence>
<dbReference type="AlphaFoldDB" id="K0R3E6"/>
<evidence type="ECO:0000313" key="4">
    <source>
        <dbReference type="Proteomes" id="UP000266841"/>
    </source>
</evidence>
<dbReference type="Pfam" id="PF00651">
    <property type="entry name" value="BTB"/>
    <property type="match status" value="1"/>
</dbReference>
<reference evidence="3 4" key="1">
    <citation type="journal article" date="2012" name="Genome Biol.">
        <title>Genome and low-iron response of an oceanic diatom adapted to chronic iron limitation.</title>
        <authorList>
            <person name="Lommer M."/>
            <person name="Specht M."/>
            <person name="Roy A.S."/>
            <person name="Kraemer L."/>
            <person name="Andreson R."/>
            <person name="Gutowska M.A."/>
            <person name="Wolf J."/>
            <person name="Bergner S.V."/>
            <person name="Schilhabel M.B."/>
            <person name="Klostermeier U.C."/>
            <person name="Beiko R.G."/>
            <person name="Rosenstiel P."/>
            <person name="Hippler M."/>
            <person name="Laroche J."/>
        </authorList>
    </citation>
    <scope>NUCLEOTIDE SEQUENCE [LARGE SCALE GENOMIC DNA]</scope>
    <source>
        <strain evidence="3 4">CCMP1005</strain>
    </source>
</reference>
<feature type="region of interest" description="Disordered" evidence="1">
    <location>
        <begin position="495"/>
        <end position="529"/>
    </location>
</feature>
<proteinExistence type="predicted"/>
<feature type="region of interest" description="Disordered" evidence="1">
    <location>
        <begin position="71"/>
        <end position="96"/>
    </location>
</feature>
<dbReference type="PROSITE" id="PS50097">
    <property type="entry name" value="BTB"/>
    <property type="match status" value="1"/>
</dbReference>
<name>K0R3E6_THAOC</name>
<gene>
    <name evidence="3" type="ORF">THAOC_33884</name>
</gene>
<dbReference type="eggNOG" id="ENOG502R89R">
    <property type="taxonomic scope" value="Eukaryota"/>
</dbReference>
<dbReference type="InterPro" id="IPR011333">
    <property type="entry name" value="SKP1/BTB/POZ_sf"/>
</dbReference>
<dbReference type="EMBL" id="AGNL01046989">
    <property type="protein sequence ID" value="EJK47393.1"/>
    <property type="molecule type" value="Genomic_DNA"/>
</dbReference>
<keyword evidence="4" id="KW-1185">Reference proteome</keyword>
<feature type="non-terminal residue" evidence="3">
    <location>
        <position position="1"/>
    </location>
</feature>
<dbReference type="OrthoDB" id="45365at2759"/>
<dbReference type="SUPFAM" id="SSF54695">
    <property type="entry name" value="POZ domain"/>
    <property type="match status" value="1"/>
</dbReference>
<accession>K0R3E6</accession>
<organism evidence="3 4">
    <name type="scientific">Thalassiosira oceanica</name>
    <name type="common">Marine diatom</name>
    <dbReference type="NCBI Taxonomy" id="159749"/>
    <lineage>
        <taxon>Eukaryota</taxon>
        <taxon>Sar</taxon>
        <taxon>Stramenopiles</taxon>
        <taxon>Ochrophyta</taxon>
        <taxon>Bacillariophyta</taxon>
        <taxon>Coscinodiscophyceae</taxon>
        <taxon>Thalassiosirophycidae</taxon>
        <taxon>Thalassiosirales</taxon>
        <taxon>Thalassiosiraceae</taxon>
        <taxon>Thalassiosira</taxon>
    </lineage>
</organism>
<dbReference type="Proteomes" id="UP000266841">
    <property type="component" value="Unassembled WGS sequence"/>
</dbReference>
<dbReference type="Gene3D" id="3.30.710.10">
    <property type="entry name" value="Potassium Channel Kv1.1, Chain A"/>
    <property type="match status" value="1"/>
</dbReference>
<evidence type="ECO:0000256" key="1">
    <source>
        <dbReference type="SAM" id="MobiDB-lite"/>
    </source>
</evidence>
<dbReference type="InterPro" id="IPR000210">
    <property type="entry name" value="BTB/POZ_dom"/>
</dbReference>
<comment type="caution">
    <text evidence="3">The sequence shown here is derived from an EMBL/GenBank/DDBJ whole genome shotgun (WGS) entry which is preliminary data.</text>
</comment>
<feature type="compositionally biased region" description="Acidic residues" evidence="1">
    <location>
        <begin position="518"/>
        <end position="529"/>
    </location>
</feature>